<evidence type="ECO:0000256" key="1">
    <source>
        <dbReference type="ARBA" id="ARBA00004141"/>
    </source>
</evidence>
<dbReference type="PANTHER" id="PTHR20516">
    <property type="entry name" value="TRANSMEMBRANE PROTEIN 114/235 FAMILY MEMBER"/>
    <property type="match status" value="1"/>
</dbReference>
<feature type="transmembrane region" description="Helical" evidence="5">
    <location>
        <begin position="168"/>
        <end position="192"/>
    </location>
</feature>
<dbReference type="Pfam" id="PF13903">
    <property type="entry name" value="Claudin_2"/>
    <property type="match status" value="1"/>
</dbReference>
<evidence type="ECO:0000256" key="2">
    <source>
        <dbReference type="ARBA" id="ARBA00022692"/>
    </source>
</evidence>
<proteinExistence type="predicted"/>
<organism evidence="6 7">
    <name type="scientific">Chanos chanos</name>
    <name type="common">Milkfish</name>
    <name type="synonym">Mugil chanos</name>
    <dbReference type="NCBI Taxonomy" id="29144"/>
    <lineage>
        <taxon>Eukaryota</taxon>
        <taxon>Metazoa</taxon>
        <taxon>Chordata</taxon>
        <taxon>Craniata</taxon>
        <taxon>Vertebrata</taxon>
        <taxon>Euteleostomi</taxon>
        <taxon>Actinopterygii</taxon>
        <taxon>Neopterygii</taxon>
        <taxon>Teleostei</taxon>
        <taxon>Ostariophysi</taxon>
        <taxon>Gonorynchiformes</taxon>
        <taxon>Chanidae</taxon>
        <taxon>Chanos</taxon>
    </lineage>
</organism>
<dbReference type="GeneID" id="115827010"/>
<keyword evidence="4 5" id="KW-0472">Membrane</keyword>
<feature type="transmembrane region" description="Helical" evidence="5">
    <location>
        <begin position="126"/>
        <end position="148"/>
    </location>
</feature>
<keyword evidence="6" id="KW-1185">Reference proteome</keyword>
<evidence type="ECO:0000256" key="4">
    <source>
        <dbReference type="ARBA" id="ARBA00023136"/>
    </source>
</evidence>
<dbReference type="InParanoid" id="A0A6J2WPY5"/>
<evidence type="ECO:0000313" key="7">
    <source>
        <dbReference type="RefSeq" id="XP_030646824.1"/>
    </source>
</evidence>
<accession>A0A6J2WPY5</accession>
<evidence type="ECO:0000313" key="6">
    <source>
        <dbReference type="Proteomes" id="UP000504632"/>
    </source>
</evidence>
<comment type="subcellular location">
    <subcellularLocation>
        <location evidence="1">Membrane</location>
        <topology evidence="1">Multi-pass membrane protein</topology>
    </subcellularLocation>
</comment>
<evidence type="ECO:0000256" key="5">
    <source>
        <dbReference type="SAM" id="Phobius"/>
    </source>
</evidence>
<dbReference type="InterPro" id="IPR039951">
    <property type="entry name" value="TMEM114/TMEM235"/>
</dbReference>
<feature type="transmembrane region" description="Helical" evidence="5">
    <location>
        <begin position="92"/>
        <end position="114"/>
    </location>
</feature>
<keyword evidence="3 5" id="KW-1133">Transmembrane helix</keyword>
<protein>
    <submittedName>
        <fullName evidence="7">Transmembrane protein 235</fullName>
    </submittedName>
</protein>
<dbReference type="Gene3D" id="1.20.140.150">
    <property type="match status" value="1"/>
</dbReference>
<dbReference type="AlphaFoldDB" id="A0A6J2WPY5"/>
<dbReference type="Proteomes" id="UP000504632">
    <property type="component" value="Chromosome 13"/>
</dbReference>
<dbReference type="InterPro" id="IPR004031">
    <property type="entry name" value="PMP22/EMP/MP20/Claudin"/>
</dbReference>
<dbReference type="GO" id="GO:0016324">
    <property type="term" value="C:apical plasma membrane"/>
    <property type="evidence" value="ECO:0007669"/>
    <property type="project" value="TreeGrafter"/>
</dbReference>
<name>A0A6J2WPY5_CHACN</name>
<sequence length="211" mass="22945">MSFGTIVIAAGLCGLLSFTLLAVAIGSDYWYIIEVDPANHTTSEDRNSHSGLWRIYEGKNGSFHDIYSFNVDTSNHTEREKHLLNLHRVTVILLPLSLVLLVFGGICGLAGSLARSKFLLTGTASYLLICSLLTISAVSVYISLSQQALEDLQHMADMESLSHMHVSFGWSLAVACLSFCLELTTGALLILAAKIAYTQYHNESTVAISMA</sequence>
<dbReference type="RefSeq" id="XP_030646824.1">
    <property type="nucleotide sequence ID" value="XM_030790964.1"/>
</dbReference>
<evidence type="ECO:0000256" key="3">
    <source>
        <dbReference type="ARBA" id="ARBA00022989"/>
    </source>
</evidence>
<dbReference type="OrthoDB" id="9626630at2759"/>
<dbReference type="PANTHER" id="PTHR20516:SF1">
    <property type="entry name" value="TRANSMEMBRANE PROTEIN 235"/>
    <property type="match status" value="1"/>
</dbReference>
<keyword evidence="2 5" id="KW-0812">Transmembrane</keyword>
<reference evidence="7" key="1">
    <citation type="submission" date="2025-08" db="UniProtKB">
        <authorList>
            <consortium name="RefSeq"/>
        </authorList>
    </citation>
    <scope>IDENTIFICATION</scope>
</reference>
<gene>
    <name evidence="7" type="primary">LOC115827010</name>
</gene>